<organism evidence="2 3">
    <name type="scientific">Rhizoclosmatium globosum</name>
    <dbReference type="NCBI Taxonomy" id="329046"/>
    <lineage>
        <taxon>Eukaryota</taxon>
        <taxon>Fungi</taxon>
        <taxon>Fungi incertae sedis</taxon>
        <taxon>Chytridiomycota</taxon>
        <taxon>Chytridiomycota incertae sedis</taxon>
        <taxon>Chytridiomycetes</taxon>
        <taxon>Chytridiales</taxon>
        <taxon>Chytriomycetaceae</taxon>
        <taxon>Rhizoclosmatium</taxon>
    </lineage>
</organism>
<feature type="compositionally biased region" description="Basic and acidic residues" evidence="1">
    <location>
        <begin position="430"/>
        <end position="440"/>
    </location>
</feature>
<comment type="caution">
    <text evidence="2">The sequence shown here is derived from an EMBL/GenBank/DDBJ whole genome shotgun (WGS) entry which is preliminary data.</text>
</comment>
<sequence>MSLPTRSNLQGSVTSANSNVSGGILPNPYAQEALELQSTMLVLQQQLQTSFTNLQLQMNIGITRINKLVEMSTKVGAMTPDMISQNSSGSVSGDHDSDRPKSHLHRIPERPTVMLTGRKVDIETPADSMRSSMAVLSGGQAAASTFILSSAITSPQSGTSFIVLPSQQQQHDRYQYHDLKQHATAEPTTVTALPIVQMSANALPLLQINKAAGNNKLKRDPTTKSQVSAISATSQKSNTASMPPSSPSLGVKWDDKDYIRAASQESRKMVSNYDDIKRAKSTSYQPETLDTPQPALSNIRRKTDATIGTDSSLTTNSSVSPSATRVKDPEPVPRNTVSASNLPEVYSKTVTTIGRPKNAPFAGSRRTSIAGSLLQAQEDDGRQSRSPLFNIIHPVDTGDSSEFGTTHSVDMKTDNPEEHLKTQQQQQNQWEREPSWKNVERGTPGKSIFEQAEIGSRVMTGILEAVKGNPSKVWPSPA</sequence>
<proteinExistence type="predicted"/>
<feature type="compositionally biased region" description="Basic and acidic residues" evidence="1">
    <location>
        <begin position="93"/>
        <end position="104"/>
    </location>
</feature>
<feature type="compositionally biased region" description="Basic and acidic residues" evidence="1">
    <location>
        <begin position="409"/>
        <end position="421"/>
    </location>
</feature>
<evidence type="ECO:0000256" key="1">
    <source>
        <dbReference type="SAM" id="MobiDB-lite"/>
    </source>
</evidence>
<feature type="compositionally biased region" description="Low complexity" evidence="1">
    <location>
        <begin position="309"/>
        <end position="322"/>
    </location>
</feature>
<feature type="compositionally biased region" description="Polar residues" evidence="1">
    <location>
        <begin position="398"/>
        <end position="408"/>
    </location>
</feature>
<evidence type="ECO:0000313" key="3">
    <source>
        <dbReference type="Proteomes" id="UP000193642"/>
    </source>
</evidence>
<gene>
    <name evidence="2" type="ORF">BCR33DRAFT_741063</name>
</gene>
<feature type="compositionally biased region" description="Polar residues" evidence="1">
    <location>
        <begin position="223"/>
        <end position="243"/>
    </location>
</feature>
<reference evidence="2 3" key="1">
    <citation type="submission" date="2016-07" db="EMBL/GenBank/DDBJ databases">
        <title>Pervasive Adenine N6-methylation of Active Genes in Fungi.</title>
        <authorList>
            <consortium name="DOE Joint Genome Institute"/>
            <person name="Mondo S.J."/>
            <person name="Dannebaum R.O."/>
            <person name="Kuo R.C."/>
            <person name="Labutti K."/>
            <person name="Haridas S."/>
            <person name="Kuo A."/>
            <person name="Salamov A."/>
            <person name="Ahrendt S.R."/>
            <person name="Lipzen A."/>
            <person name="Sullivan W."/>
            <person name="Andreopoulos W.B."/>
            <person name="Clum A."/>
            <person name="Lindquist E."/>
            <person name="Daum C."/>
            <person name="Ramamoorthy G.K."/>
            <person name="Gryganskyi A."/>
            <person name="Culley D."/>
            <person name="Magnuson J.K."/>
            <person name="James T.Y."/>
            <person name="O'Malley M.A."/>
            <person name="Stajich J.E."/>
            <person name="Spatafora J.W."/>
            <person name="Visel A."/>
            <person name="Grigoriev I.V."/>
        </authorList>
    </citation>
    <scope>NUCLEOTIDE SEQUENCE [LARGE SCALE GENOMIC DNA]</scope>
    <source>
        <strain evidence="2 3">JEL800</strain>
    </source>
</reference>
<feature type="region of interest" description="Disordered" evidence="1">
    <location>
        <begin position="307"/>
        <end position="338"/>
    </location>
</feature>
<dbReference type="Proteomes" id="UP000193642">
    <property type="component" value="Unassembled WGS sequence"/>
</dbReference>
<accession>A0A1Y2BXK7</accession>
<name>A0A1Y2BXK7_9FUNG</name>
<feature type="region of interest" description="Disordered" evidence="1">
    <location>
        <begin position="214"/>
        <end position="252"/>
    </location>
</feature>
<feature type="region of interest" description="Disordered" evidence="1">
    <location>
        <begin position="1"/>
        <end position="22"/>
    </location>
</feature>
<protein>
    <submittedName>
        <fullName evidence="2">Uncharacterized protein</fullName>
    </submittedName>
</protein>
<feature type="compositionally biased region" description="Polar residues" evidence="1">
    <location>
        <begin position="1"/>
        <end position="21"/>
    </location>
</feature>
<dbReference type="AlphaFoldDB" id="A0A1Y2BXK7"/>
<evidence type="ECO:0000313" key="2">
    <source>
        <dbReference type="EMBL" id="ORY39387.1"/>
    </source>
</evidence>
<feature type="region of interest" description="Disordered" evidence="1">
    <location>
        <begin position="395"/>
        <end position="447"/>
    </location>
</feature>
<keyword evidence="3" id="KW-1185">Reference proteome</keyword>
<feature type="region of interest" description="Disordered" evidence="1">
    <location>
        <begin position="79"/>
        <end position="104"/>
    </location>
</feature>
<dbReference type="EMBL" id="MCGO01000040">
    <property type="protein sequence ID" value="ORY39387.1"/>
    <property type="molecule type" value="Genomic_DNA"/>
</dbReference>